<keyword evidence="4" id="KW-0067">ATP-binding</keyword>
<gene>
    <name evidence="7" type="ORF">GJ668_17150</name>
</gene>
<dbReference type="Gene3D" id="3.30.420.40">
    <property type="match status" value="2"/>
</dbReference>
<feature type="transmembrane region" description="Helical" evidence="6">
    <location>
        <begin position="564"/>
        <end position="584"/>
    </location>
</feature>
<sequence>MAASWRRVVSENSVPSTARPSAEAQPVLAIDFGTSNTYVTKCPGDKEDPVGVDFGDGRDGIATAILYRDGKEPLIGHVALEEFGDAGAEHDDYRIRAQFKPDLVSSAEARTYARDFLVGLLTLARRQHKDIAPLQRQVIFGVPSEASETYRDALRAIAEEAGFGAVKTVDEPKGALYFHLQRKDITPIEALRGALVVDFGGGTCDFALLVRGEILHSWGDMHLGGRLFDDLFYQWFIEQNPEAVVAMRRERAEFFVLAVRCREVKEKFSLAMALDPTTVYRKTLGAYGRLNDVTWDSFLARARRYRPSETFAQYLRAMNPQAGAHLDTFPQGIDLLDWFRQTLRQGLAHEQMRHQDLACVILTGGSSAWPFVADIVTDELKQIQPKPIEPSQIERSPRLVHSDRPYVTVSQGLAIVPALQQRLAATQVDLRRELPAFIATRIAPLIERRMDEAAHRIAERVAVGLFDERIEPILRHFRQEGGSVADLKARLAEDAAAFRPQLEAIVTTQLAKVLTGVAADTTELMQDWYRQHRLTVDQSLSHAGTPVDMAEGLRLADLDVYGEISGVVLALSATIISVLAATISGGAGTAIIMSGPIGLLIGALVGLIAGALAMRYGLDEAKRRAEHWEGAPRWILARALSDTKIARLRADIKGQVADKVSAQSEQARDGLEHQVRARVEQEITSLSAISQLW</sequence>
<dbReference type="PANTHER" id="PTHR42749:SF1">
    <property type="entry name" value="CELL SHAPE-DETERMINING PROTEIN MREB"/>
    <property type="match status" value="1"/>
</dbReference>
<feature type="compositionally biased region" description="Polar residues" evidence="5">
    <location>
        <begin position="10"/>
        <end position="19"/>
    </location>
</feature>
<dbReference type="OrthoDB" id="9807934at2"/>
<dbReference type="Pfam" id="PF06723">
    <property type="entry name" value="MreB_Mbl"/>
    <property type="match status" value="1"/>
</dbReference>
<keyword evidence="6" id="KW-0812">Transmembrane</keyword>
<evidence type="ECO:0000256" key="3">
    <source>
        <dbReference type="ARBA" id="ARBA00022741"/>
    </source>
</evidence>
<dbReference type="CDD" id="cd10170">
    <property type="entry name" value="ASKHA_NBD_HSP70"/>
    <property type="match status" value="1"/>
</dbReference>
<keyword evidence="6" id="KW-1133">Transmembrane helix</keyword>
<dbReference type="SUPFAM" id="SSF53067">
    <property type="entry name" value="Actin-like ATPase domain"/>
    <property type="match status" value="2"/>
</dbReference>
<comment type="caution">
    <text evidence="7">The sequence shown here is derived from an EMBL/GenBank/DDBJ whole genome shotgun (WGS) entry which is preliminary data.</text>
</comment>
<accession>A0A6N8EES6</accession>
<evidence type="ECO:0000313" key="8">
    <source>
        <dbReference type="Proteomes" id="UP000434044"/>
    </source>
</evidence>
<evidence type="ECO:0000256" key="4">
    <source>
        <dbReference type="ARBA" id="ARBA00022840"/>
    </source>
</evidence>
<dbReference type="PANTHER" id="PTHR42749">
    <property type="entry name" value="CELL SHAPE-DETERMINING PROTEIN MREB"/>
    <property type="match status" value="1"/>
</dbReference>
<evidence type="ECO:0000256" key="5">
    <source>
        <dbReference type="SAM" id="MobiDB-lite"/>
    </source>
</evidence>
<keyword evidence="2" id="KW-0963">Cytoplasm</keyword>
<evidence type="ECO:0000256" key="1">
    <source>
        <dbReference type="ARBA" id="ARBA00004496"/>
    </source>
</evidence>
<dbReference type="Proteomes" id="UP000434044">
    <property type="component" value="Unassembled WGS sequence"/>
</dbReference>
<keyword evidence="8" id="KW-1185">Reference proteome</keyword>
<evidence type="ECO:0000256" key="6">
    <source>
        <dbReference type="SAM" id="Phobius"/>
    </source>
</evidence>
<organism evidence="7 8">
    <name type="scientific">Allochromatium palmeri</name>
    <dbReference type="NCBI Taxonomy" id="231048"/>
    <lineage>
        <taxon>Bacteria</taxon>
        <taxon>Pseudomonadati</taxon>
        <taxon>Pseudomonadota</taxon>
        <taxon>Gammaproteobacteria</taxon>
        <taxon>Chromatiales</taxon>
        <taxon>Chromatiaceae</taxon>
        <taxon>Allochromatium</taxon>
    </lineage>
</organism>
<dbReference type="InterPro" id="IPR043129">
    <property type="entry name" value="ATPase_NBD"/>
</dbReference>
<feature type="transmembrane region" description="Helical" evidence="6">
    <location>
        <begin position="590"/>
        <end position="614"/>
    </location>
</feature>
<proteinExistence type="predicted"/>
<reference evidence="7 8" key="1">
    <citation type="submission" date="2019-11" db="EMBL/GenBank/DDBJ databases">
        <title>Whole-genome sequence of the anaerobic purple sulfur bacterium Allochromatium palmeri DSM 15591.</title>
        <authorList>
            <person name="Kyndt J.A."/>
            <person name="Meyer T.E."/>
        </authorList>
    </citation>
    <scope>NUCLEOTIDE SEQUENCE [LARGE SCALE GENOMIC DNA]</scope>
    <source>
        <strain evidence="7 8">DSM 15591</strain>
    </source>
</reference>
<dbReference type="GO" id="GO:0005737">
    <property type="term" value="C:cytoplasm"/>
    <property type="evidence" value="ECO:0007669"/>
    <property type="project" value="UniProtKB-SubCell"/>
</dbReference>
<dbReference type="InterPro" id="IPR056546">
    <property type="entry name" value="MreB_MamK-like"/>
</dbReference>
<keyword evidence="6" id="KW-0472">Membrane</keyword>
<comment type="subcellular location">
    <subcellularLocation>
        <location evidence="1">Cytoplasm</location>
    </subcellularLocation>
</comment>
<dbReference type="GO" id="GO:0005524">
    <property type="term" value="F:ATP binding"/>
    <property type="evidence" value="ECO:0007669"/>
    <property type="project" value="UniProtKB-KW"/>
</dbReference>
<evidence type="ECO:0000313" key="7">
    <source>
        <dbReference type="EMBL" id="MTW22792.1"/>
    </source>
</evidence>
<dbReference type="EMBL" id="WNKT01000053">
    <property type="protein sequence ID" value="MTW22792.1"/>
    <property type="molecule type" value="Genomic_DNA"/>
</dbReference>
<dbReference type="Gene3D" id="3.90.640.10">
    <property type="entry name" value="Actin, Chain A, domain 4"/>
    <property type="match status" value="1"/>
</dbReference>
<name>A0A6N8EES6_9GAMM</name>
<evidence type="ECO:0000256" key="2">
    <source>
        <dbReference type="ARBA" id="ARBA00022490"/>
    </source>
</evidence>
<protein>
    <submittedName>
        <fullName evidence="7">Hsp70 family protein</fullName>
    </submittedName>
</protein>
<dbReference type="AlphaFoldDB" id="A0A6N8EES6"/>
<keyword evidence="3" id="KW-0547">Nucleotide-binding</keyword>
<feature type="region of interest" description="Disordered" evidence="5">
    <location>
        <begin position="1"/>
        <end position="20"/>
    </location>
</feature>